<reference evidence="2" key="1">
    <citation type="submission" date="2021-01" db="EMBL/GenBank/DDBJ databases">
        <authorList>
            <person name="Li R."/>
            <person name="Bekaert M."/>
        </authorList>
    </citation>
    <scope>NUCLEOTIDE SEQUENCE</scope>
    <source>
        <strain evidence="2">Farmed</strain>
    </source>
</reference>
<organism evidence="2 3">
    <name type="scientific">Acanthosepion pharaonis</name>
    <name type="common">Pharaoh cuttlefish</name>
    <name type="synonym">Sepia pharaonis</name>
    <dbReference type="NCBI Taxonomy" id="158019"/>
    <lineage>
        <taxon>Eukaryota</taxon>
        <taxon>Metazoa</taxon>
        <taxon>Spiralia</taxon>
        <taxon>Lophotrochozoa</taxon>
        <taxon>Mollusca</taxon>
        <taxon>Cephalopoda</taxon>
        <taxon>Coleoidea</taxon>
        <taxon>Decapodiformes</taxon>
        <taxon>Sepiida</taxon>
        <taxon>Sepiina</taxon>
        <taxon>Sepiidae</taxon>
        <taxon>Acanthosepion</taxon>
    </lineage>
</organism>
<sequence length="257" mass="29179">MFLQHKHAFLSHASKYDLSNNNADYFLSFFLQPSLFSNHLLIIPSIYLLISSLIHPSISILFQSDPFHLAYSQSDLSIYLSIYLLISSDLSISIYLPIPSPSIYLVYFSLIYSSPSISSICLFHSSIYLSIHLLISSDPSIYLSISSSIYLLYFSPSIIPIHSIRHFQSDLSIHPSIPIHLSICLFQSSIYLSPSICLFQSDSSIYHFPISSISSSIYSFSSSICLTILSIYLFIHYLSIYLSTYFSLVVSIFFFLL</sequence>
<feature type="transmembrane region" description="Helical" evidence="1">
    <location>
        <begin position="238"/>
        <end position="256"/>
    </location>
</feature>
<dbReference type="AlphaFoldDB" id="A0A812BEP0"/>
<feature type="transmembrane region" description="Helical" evidence="1">
    <location>
        <begin position="141"/>
        <end position="159"/>
    </location>
</feature>
<feature type="transmembrane region" description="Helical" evidence="1">
    <location>
        <begin position="76"/>
        <end position="98"/>
    </location>
</feature>
<dbReference type="EMBL" id="CAHIKZ030000670">
    <property type="protein sequence ID" value="CAE1232562.1"/>
    <property type="molecule type" value="Genomic_DNA"/>
</dbReference>
<evidence type="ECO:0000313" key="2">
    <source>
        <dbReference type="EMBL" id="CAE1232562.1"/>
    </source>
</evidence>
<dbReference type="Proteomes" id="UP000597762">
    <property type="component" value="Unassembled WGS sequence"/>
</dbReference>
<accession>A0A812BEP0</accession>
<keyword evidence="1" id="KW-0812">Transmembrane</keyword>
<keyword evidence="1" id="KW-1133">Transmembrane helix</keyword>
<feature type="transmembrane region" description="Helical" evidence="1">
    <location>
        <begin position="35"/>
        <end position="55"/>
    </location>
</feature>
<feature type="transmembrane region" description="Helical" evidence="1">
    <location>
        <begin position="104"/>
        <end position="129"/>
    </location>
</feature>
<gene>
    <name evidence="2" type="ORF">SPHA_18605</name>
</gene>
<feature type="transmembrane region" description="Helical" evidence="1">
    <location>
        <begin position="211"/>
        <end position="232"/>
    </location>
</feature>
<evidence type="ECO:0000313" key="3">
    <source>
        <dbReference type="Proteomes" id="UP000597762"/>
    </source>
</evidence>
<feature type="transmembrane region" description="Helical" evidence="1">
    <location>
        <begin position="179"/>
        <end position="199"/>
    </location>
</feature>
<comment type="caution">
    <text evidence="2">The sequence shown here is derived from an EMBL/GenBank/DDBJ whole genome shotgun (WGS) entry which is preliminary data.</text>
</comment>
<evidence type="ECO:0000256" key="1">
    <source>
        <dbReference type="SAM" id="Phobius"/>
    </source>
</evidence>
<proteinExistence type="predicted"/>
<keyword evidence="3" id="KW-1185">Reference proteome</keyword>
<protein>
    <submittedName>
        <fullName evidence="2">Uncharacterized protein</fullName>
    </submittedName>
</protein>
<keyword evidence="1" id="KW-0472">Membrane</keyword>
<name>A0A812BEP0_ACAPH</name>